<keyword evidence="4" id="KW-0676">Redox-active center</keyword>
<dbReference type="GO" id="GO:0030313">
    <property type="term" value="C:cell envelope"/>
    <property type="evidence" value="ECO:0007669"/>
    <property type="project" value="UniProtKB-SubCell"/>
</dbReference>
<evidence type="ECO:0000313" key="7">
    <source>
        <dbReference type="EMBL" id="TDW97492.1"/>
    </source>
</evidence>
<evidence type="ECO:0000256" key="1">
    <source>
        <dbReference type="ARBA" id="ARBA00004196"/>
    </source>
</evidence>
<dbReference type="PANTHER" id="PTHR42852:SF6">
    <property type="entry name" value="THIOL:DISULFIDE INTERCHANGE PROTEIN DSBE"/>
    <property type="match status" value="1"/>
</dbReference>
<accession>A0A4V3GKY8</accession>
<evidence type="ECO:0000256" key="4">
    <source>
        <dbReference type="ARBA" id="ARBA00023284"/>
    </source>
</evidence>
<dbReference type="GO" id="GO:0016853">
    <property type="term" value="F:isomerase activity"/>
    <property type="evidence" value="ECO:0007669"/>
    <property type="project" value="UniProtKB-KW"/>
</dbReference>
<protein>
    <submittedName>
        <fullName evidence="7">Thiol-disulfide isomerase/thioredoxin</fullName>
    </submittedName>
</protein>
<dbReference type="InterPro" id="IPR013766">
    <property type="entry name" value="Thioredoxin_domain"/>
</dbReference>
<evidence type="ECO:0000256" key="5">
    <source>
        <dbReference type="SAM" id="SignalP"/>
    </source>
</evidence>
<sequence length="510" mass="58335">MLRITSLLSCLLMFSLLRAQEMPRPVTIRVSLTPTTATSCDLSMTGWTIQSDYSKEGHKTIPLDAHGSGSLSFQLDKPRFVRLTYGDSDSNQIHVYTFFLSPGDSLLFKADQSQWPVNIQVSGRGAEDNQPMAGTLYAYPATFGLQTDTLPGEAVEVTGRQVHTGDSTLKAYVLQYHPSAAFIKAWAEYTAYMAPWGYFFYKENNKYGIGAAYERNKAEWQRVQDSIFAGHPLDNGEALVAPSYQALVENFLLRTKERLWEEARNHPVSFYREWYDTTEEAGAKMYQSDLQNRLKEKIILRYFKDPGVVEYAYALLMEEALAESNPNNLISIWQRFKERFPHSTYLPWFEQPIQAVMERQRRELTPQMVFAPDSGAHLHTWEDLLALVKGKTVLLDMWGTWCNPCREQLEQNTQALHDHFKGKGLDFVYVANYDEAHKEQWVKLIAYFDLEGTHVLAGRDLSKDIMNKVKGTGFPTYVIIKKDGTFALSKAGYPMDRNVLVRQLEEALDD</sequence>
<evidence type="ECO:0000256" key="2">
    <source>
        <dbReference type="ARBA" id="ARBA00022748"/>
    </source>
</evidence>
<dbReference type="Proteomes" id="UP000294498">
    <property type="component" value="Unassembled WGS sequence"/>
</dbReference>
<dbReference type="Gene3D" id="3.40.30.10">
    <property type="entry name" value="Glutaredoxin"/>
    <property type="match status" value="1"/>
</dbReference>
<dbReference type="AlphaFoldDB" id="A0A4V3GKY8"/>
<dbReference type="CDD" id="cd02966">
    <property type="entry name" value="TlpA_like_family"/>
    <property type="match status" value="1"/>
</dbReference>
<reference evidence="7 8" key="1">
    <citation type="submission" date="2019-03" db="EMBL/GenBank/DDBJ databases">
        <title>Genomic Encyclopedia of Type Strains, Phase IV (KMG-IV): sequencing the most valuable type-strain genomes for metagenomic binning, comparative biology and taxonomic classification.</title>
        <authorList>
            <person name="Goeker M."/>
        </authorList>
    </citation>
    <scope>NUCLEOTIDE SEQUENCE [LARGE SCALE GENOMIC DNA]</scope>
    <source>
        <strain evidence="7 8">DSM 100059</strain>
    </source>
</reference>
<evidence type="ECO:0000256" key="3">
    <source>
        <dbReference type="ARBA" id="ARBA00023157"/>
    </source>
</evidence>
<feature type="chain" id="PRO_5020293650" evidence="5">
    <location>
        <begin position="20"/>
        <end position="510"/>
    </location>
</feature>
<keyword evidence="5" id="KW-0732">Signal</keyword>
<keyword evidence="2" id="KW-0201">Cytochrome c-type biogenesis</keyword>
<organism evidence="7 8">
    <name type="scientific">Dinghuibacter silviterrae</name>
    <dbReference type="NCBI Taxonomy" id="1539049"/>
    <lineage>
        <taxon>Bacteria</taxon>
        <taxon>Pseudomonadati</taxon>
        <taxon>Bacteroidota</taxon>
        <taxon>Chitinophagia</taxon>
        <taxon>Chitinophagales</taxon>
        <taxon>Chitinophagaceae</taxon>
        <taxon>Dinghuibacter</taxon>
    </lineage>
</organism>
<dbReference type="OrthoDB" id="743079at2"/>
<dbReference type="Pfam" id="PF13905">
    <property type="entry name" value="Thioredoxin_8"/>
    <property type="match status" value="1"/>
</dbReference>
<keyword evidence="7" id="KW-0413">Isomerase</keyword>
<keyword evidence="8" id="KW-1185">Reference proteome</keyword>
<feature type="domain" description="Thioredoxin" evidence="6">
    <location>
        <begin position="359"/>
        <end position="510"/>
    </location>
</feature>
<proteinExistence type="predicted"/>
<comment type="caution">
    <text evidence="7">The sequence shown here is derived from an EMBL/GenBank/DDBJ whole genome shotgun (WGS) entry which is preliminary data.</text>
</comment>
<dbReference type="InterPro" id="IPR036249">
    <property type="entry name" value="Thioredoxin-like_sf"/>
</dbReference>
<evidence type="ECO:0000313" key="8">
    <source>
        <dbReference type="Proteomes" id="UP000294498"/>
    </source>
</evidence>
<comment type="subcellular location">
    <subcellularLocation>
        <location evidence="1">Cell envelope</location>
    </subcellularLocation>
</comment>
<dbReference type="InterPro" id="IPR012336">
    <property type="entry name" value="Thioredoxin-like_fold"/>
</dbReference>
<evidence type="ECO:0000259" key="6">
    <source>
        <dbReference type="PROSITE" id="PS51352"/>
    </source>
</evidence>
<dbReference type="RefSeq" id="WP_133999825.1">
    <property type="nucleotide sequence ID" value="NZ_SODV01000002.1"/>
</dbReference>
<dbReference type="GO" id="GO:0017004">
    <property type="term" value="P:cytochrome complex assembly"/>
    <property type="evidence" value="ECO:0007669"/>
    <property type="project" value="UniProtKB-KW"/>
</dbReference>
<gene>
    <name evidence="7" type="ORF">EDB95_5342</name>
</gene>
<keyword evidence="3" id="KW-1015">Disulfide bond</keyword>
<dbReference type="PANTHER" id="PTHR42852">
    <property type="entry name" value="THIOL:DISULFIDE INTERCHANGE PROTEIN DSBE"/>
    <property type="match status" value="1"/>
</dbReference>
<feature type="signal peptide" evidence="5">
    <location>
        <begin position="1"/>
        <end position="19"/>
    </location>
</feature>
<name>A0A4V3GKY8_9BACT</name>
<dbReference type="InterPro" id="IPR050553">
    <property type="entry name" value="Thioredoxin_ResA/DsbE_sf"/>
</dbReference>
<dbReference type="PROSITE" id="PS51352">
    <property type="entry name" value="THIOREDOXIN_2"/>
    <property type="match status" value="1"/>
</dbReference>
<dbReference type="SUPFAM" id="SSF52833">
    <property type="entry name" value="Thioredoxin-like"/>
    <property type="match status" value="1"/>
</dbReference>
<dbReference type="EMBL" id="SODV01000002">
    <property type="protein sequence ID" value="TDW97492.1"/>
    <property type="molecule type" value="Genomic_DNA"/>
</dbReference>